<protein>
    <submittedName>
        <fullName evidence="2">Sugar phosphate isomerase/epimerase family protein</fullName>
    </submittedName>
</protein>
<name>A0ABW0Q292_9HYPH</name>
<dbReference type="PANTHER" id="PTHR12110:SF41">
    <property type="entry name" value="INOSOSE DEHYDRATASE"/>
    <property type="match status" value="1"/>
</dbReference>
<evidence type="ECO:0000259" key="1">
    <source>
        <dbReference type="Pfam" id="PF01261"/>
    </source>
</evidence>
<dbReference type="Pfam" id="PF01261">
    <property type="entry name" value="AP_endonuc_2"/>
    <property type="match status" value="1"/>
</dbReference>
<dbReference type="RefSeq" id="WP_266344446.1">
    <property type="nucleotide sequence ID" value="NZ_JAPKNH010000005.1"/>
</dbReference>
<gene>
    <name evidence="2" type="ORF">ACFPP9_23660</name>
</gene>
<feature type="domain" description="Xylose isomerase-like TIM barrel" evidence="1">
    <location>
        <begin position="24"/>
        <end position="239"/>
    </location>
</feature>
<dbReference type="EMBL" id="JBHSML010000014">
    <property type="protein sequence ID" value="MFC5518793.1"/>
    <property type="molecule type" value="Genomic_DNA"/>
</dbReference>
<dbReference type="GO" id="GO:0016853">
    <property type="term" value="F:isomerase activity"/>
    <property type="evidence" value="ECO:0007669"/>
    <property type="project" value="UniProtKB-KW"/>
</dbReference>
<dbReference type="Proteomes" id="UP001596150">
    <property type="component" value="Unassembled WGS sequence"/>
</dbReference>
<dbReference type="InterPro" id="IPR036237">
    <property type="entry name" value="Xyl_isomerase-like_sf"/>
</dbReference>
<dbReference type="InterPro" id="IPR050312">
    <property type="entry name" value="IolE/XylAMocC-like"/>
</dbReference>
<comment type="caution">
    <text evidence="2">The sequence shown here is derived from an EMBL/GenBank/DDBJ whole genome shotgun (WGS) entry which is preliminary data.</text>
</comment>
<proteinExistence type="predicted"/>
<keyword evidence="3" id="KW-1185">Reference proteome</keyword>
<evidence type="ECO:0000313" key="2">
    <source>
        <dbReference type="EMBL" id="MFC5518793.1"/>
    </source>
</evidence>
<dbReference type="Gene3D" id="3.20.20.150">
    <property type="entry name" value="Divalent-metal-dependent TIM barrel enzymes"/>
    <property type="match status" value="1"/>
</dbReference>
<sequence length="254" mass="27179">MDITPILSIQLYSLRNLGSVESQLDAADAAGFRLVETIGSQLADPKGLKAALDSRGLIAPTGHIGIGDLRSDLPRIIDAAHEVGISQLYMPAYPPEERGTTAASWSKAGEELGRIAETLRGQSIGLGYHNHHWELQVLDDGRRALESFFAGAEGSPLSWQADIAWLARGGVDPVEWLGRYSAILTSAHVKDQAPAGIEIDDGWTDVGAGILDWPHLFAVARENGANIMTVEHDNPGDPAGFAARSHAYLVAMTK</sequence>
<dbReference type="PANTHER" id="PTHR12110">
    <property type="entry name" value="HYDROXYPYRUVATE ISOMERASE"/>
    <property type="match status" value="1"/>
</dbReference>
<keyword evidence="2" id="KW-0413">Isomerase</keyword>
<dbReference type="InterPro" id="IPR013022">
    <property type="entry name" value="Xyl_isomerase-like_TIM-brl"/>
</dbReference>
<reference evidence="3" key="1">
    <citation type="journal article" date="2019" name="Int. J. Syst. Evol. Microbiol.">
        <title>The Global Catalogue of Microorganisms (GCM) 10K type strain sequencing project: providing services to taxonomists for standard genome sequencing and annotation.</title>
        <authorList>
            <consortium name="The Broad Institute Genomics Platform"/>
            <consortium name="The Broad Institute Genome Sequencing Center for Infectious Disease"/>
            <person name="Wu L."/>
            <person name="Ma J."/>
        </authorList>
    </citation>
    <scope>NUCLEOTIDE SEQUENCE [LARGE SCALE GENOMIC DNA]</scope>
    <source>
        <strain evidence="3">KACC 12633</strain>
    </source>
</reference>
<organism evidence="2 3">
    <name type="scientific">Kaistia terrae</name>
    <dbReference type="NCBI Taxonomy" id="537017"/>
    <lineage>
        <taxon>Bacteria</taxon>
        <taxon>Pseudomonadati</taxon>
        <taxon>Pseudomonadota</taxon>
        <taxon>Alphaproteobacteria</taxon>
        <taxon>Hyphomicrobiales</taxon>
        <taxon>Kaistiaceae</taxon>
        <taxon>Kaistia</taxon>
    </lineage>
</organism>
<accession>A0ABW0Q292</accession>
<evidence type="ECO:0000313" key="3">
    <source>
        <dbReference type="Proteomes" id="UP001596150"/>
    </source>
</evidence>
<dbReference type="SUPFAM" id="SSF51658">
    <property type="entry name" value="Xylose isomerase-like"/>
    <property type="match status" value="1"/>
</dbReference>